<accession>A0ABV5G7M2</accession>
<name>A0ABV5G7M2_9MICC</name>
<comment type="caution">
    <text evidence="1">The sequence shown here is derived from an EMBL/GenBank/DDBJ whole genome shotgun (WGS) entry which is preliminary data.</text>
</comment>
<proteinExistence type="predicted"/>
<evidence type="ECO:0000313" key="1">
    <source>
        <dbReference type="EMBL" id="MFB9074948.1"/>
    </source>
</evidence>
<protein>
    <submittedName>
        <fullName evidence="1">Uncharacterized protein</fullName>
    </submittedName>
</protein>
<keyword evidence="2" id="KW-1185">Reference proteome</keyword>
<reference evidence="1 2" key="1">
    <citation type="submission" date="2024-09" db="EMBL/GenBank/DDBJ databases">
        <authorList>
            <person name="Sun Q."/>
            <person name="Mori K."/>
        </authorList>
    </citation>
    <scope>NUCLEOTIDE SEQUENCE [LARGE SCALE GENOMIC DNA]</scope>
    <source>
        <strain evidence="1 2">CCM 7609</strain>
    </source>
</reference>
<gene>
    <name evidence="1" type="ORF">ACFFX0_28680</name>
</gene>
<dbReference type="Proteomes" id="UP001589575">
    <property type="component" value="Unassembled WGS sequence"/>
</dbReference>
<evidence type="ECO:0000313" key="2">
    <source>
        <dbReference type="Proteomes" id="UP001589575"/>
    </source>
</evidence>
<organism evidence="1 2">
    <name type="scientific">Citricoccus parietis</name>
    <dbReference type="NCBI Taxonomy" id="592307"/>
    <lineage>
        <taxon>Bacteria</taxon>
        <taxon>Bacillati</taxon>
        <taxon>Actinomycetota</taxon>
        <taxon>Actinomycetes</taxon>
        <taxon>Micrococcales</taxon>
        <taxon>Micrococcaceae</taxon>
        <taxon>Citricoccus</taxon>
    </lineage>
</organism>
<sequence length="47" mass="5188">MGDRRRTGNGDQVCHGNSVRARAHLITVSRRRRCVCRRGGPGALRAT</sequence>
<dbReference type="EMBL" id="JBHMFI010000004">
    <property type="protein sequence ID" value="MFB9074948.1"/>
    <property type="molecule type" value="Genomic_DNA"/>
</dbReference>